<gene>
    <name evidence="1" type="ORF">TCEB3V08_LOCUS395</name>
</gene>
<proteinExistence type="predicted"/>
<dbReference type="AlphaFoldDB" id="A0A7R9GP52"/>
<reference evidence="1" key="1">
    <citation type="submission" date="2020-11" db="EMBL/GenBank/DDBJ databases">
        <authorList>
            <person name="Tran Van P."/>
        </authorList>
    </citation>
    <scope>NUCLEOTIDE SEQUENCE</scope>
</reference>
<dbReference type="EMBL" id="OC316533">
    <property type="protein sequence ID" value="CAD7392365.1"/>
    <property type="molecule type" value="Genomic_DNA"/>
</dbReference>
<protein>
    <submittedName>
        <fullName evidence="1">Uncharacterized protein</fullName>
    </submittedName>
</protein>
<organism evidence="1">
    <name type="scientific">Timema cristinae</name>
    <name type="common">Walking stick</name>
    <dbReference type="NCBI Taxonomy" id="61476"/>
    <lineage>
        <taxon>Eukaryota</taxon>
        <taxon>Metazoa</taxon>
        <taxon>Ecdysozoa</taxon>
        <taxon>Arthropoda</taxon>
        <taxon>Hexapoda</taxon>
        <taxon>Insecta</taxon>
        <taxon>Pterygota</taxon>
        <taxon>Neoptera</taxon>
        <taxon>Polyneoptera</taxon>
        <taxon>Phasmatodea</taxon>
        <taxon>Timematodea</taxon>
        <taxon>Timematoidea</taxon>
        <taxon>Timematidae</taxon>
        <taxon>Timema</taxon>
    </lineage>
</organism>
<accession>A0A7R9GP52</accession>
<name>A0A7R9GP52_TIMCR</name>
<evidence type="ECO:0000313" key="1">
    <source>
        <dbReference type="EMBL" id="CAD7392365.1"/>
    </source>
</evidence>
<sequence>MKDHGVPAQLPSTRWTYYVAATGSQTVELDKVKPHLRGGRVEIHLGKTTPSSPNRDSNLDLPVLSSRAQHRSQTVELDKVKPHLPGGRVEIHLGKTTPSSPNQYSNLDLPVLSSRAQHDKATTIATGPKSNFTYLEKPRYIYQWTRRSHFQSKFTCIGVEVDWKTILEKNTLSTPDSDSKLDIPIIGSLVYCWNSVLDHWCLTGIKTSSLLLKAYATGIGRLDIICYLLAVAEM</sequence>